<evidence type="ECO:0000313" key="2">
    <source>
        <dbReference type="EMBL" id="ELT92464.1"/>
    </source>
</evidence>
<keyword evidence="1" id="KW-0732">Signal</keyword>
<proteinExistence type="predicted"/>
<sequence>MPLWTRVTAFSWTSFVLRWCPPVVGKYYHVKALCCVQMSKHVFKDVFYLKQRVIAQSLAMTSNVQPSNLYSQKDFHFGCMFVTALLSLRRIFMCGVMCVMAFGPVSWSVVQSCSFRPVGKQNGNSLRGDPTGLQDPASWSQPEASQTWVDFSLSMW</sequence>
<dbReference type="EnsemblMetazoa" id="CapteT217106">
    <property type="protein sequence ID" value="CapteP217106"/>
    <property type="gene ID" value="CapteG217106"/>
</dbReference>
<reference evidence="2 4" key="2">
    <citation type="journal article" date="2013" name="Nature">
        <title>Insights into bilaterian evolution from three spiralian genomes.</title>
        <authorList>
            <person name="Simakov O."/>
            <person name="Marletaz F."/>
            <person name="Cho S.J."/>
            <person name="Edsinger-Gonzales E."/>
            <person name="Havlak P."/>
            <person name="Hellsten U."/>
            <person name="Kuo D.H."/>
            <person name="Larsson T."/>
            <person name="Lv J."/>
            <person name="Arendt D."/>
            <person name="Savage R."/>
            <person name="Osoegawa K."/>
            <person name="de Jong P."/>
            <person name="Grimwood J."/>
            <person name="Chapman J.A."/>
            <person name="Shapiro H."/>
            <person name="Aerts A."/>
            <person name="Otillar R.P."/>
            <person name="Terry A.Y."/>
            <person name="Boore J.L."/>
            <person name="Grigoriev I.V."/>
            <person name="Lindberg D.R."/>
            <person name="Seaver E.C."/>
            <person name="Weisblat D.A."/>
            <person name="Putnam N.H."/>
            <person name="Rokhsar D.S."/>
        </authorList>
    </citation>
    <scope>NUCLEOTIDE SEQUENCE</scope>
    <source>
        <strain evidence="2 4">I ESC-2004</strain>
    </source>
</reference>
<feature type="signal peptide" evidence="1">
    <location>
        <begin position="1"/>
        <end position="25"/>
    </location>
</feature>
<protein>
    <submittedName>
        <fullName evidence="2 3">Uncharacterized protein</fullName>
    </submittedName>
</protein>
<evidence type="ECO:0000313" key="4">
    <source>
        <dbReference type="Proteomes" id="UP000014760"/>
    </source>
</evidence>
<feature type="chain" id="PRO_5008786945" evidence="1">
    <location>
        <begin position="26"/>
        <end position="156"/>
    </location>
</feature>
<dbReference type="HOGENOM" id="CLU_1688416_0_0_1"/>
<accession>R7TFE3</accession>
<gene>
    <name evidence="2" type="ORF">CAPTEDRAFT_217106</name>
</gene>
<organism evidence="2">
    <name type="scientific">Capitella teleta</name>
    <name type="common">Polychaete worm</name>
    <dbReference type="NCBI Taxonomy" id="283909"/>
    <lineage>
        <taxon>Eukaryota</taxon>
        <taxon>Metazoa</taxon>
        <taxon>Spiralia</taxon>
        <taxon>Lophotrochozoa</taxon>
        <taxon>Annelida</taxon>
        <taxon>Polychaeta</taxon>
        <taxon>Sedentaria</taxon>
        <taxon>Scolecida</taxon>
        <taxon>Capitellidae</taxon>
        <taxon>Capitella</taxon>
    </lineage>
</organism>
<evidence type="ECO:0000256" key="1">
    <source>
        <dbReference type="SAM" id="SignalP"/>
    </source>
</evidence>
<reference evidence="3" key="3">
    <citation type="submission" date="2015-06" db="UniProtKB">
        <authorList>
            <consortium name="EnsemblMetazoa"/>
        </authorList>
    </citation>
    <scope>IDENTIFICATION</scope>
</reference>
<dbReference type="EMBL" id="AMQN01013318">
    <property type="status" value="NOT_ANNOTATED_CDS"/>
    <property type="molecule type" value="Genomic_DNA"/>
</dbReference>
<evidence type="ECO:0000313" key="3">
    <source>
        <dbReference type="EnsemblMetazoa" id="CapteP217106"/>
    </source>
</evidence>
<dbReference type="Proteomes" id="UP000014760">
    <property type="component" value="Unassembled WGS sequence"/>
</dbReference>
<name>R7TFE3_CAPTE</name>
<dbReference type="EMBL" id="KB310122">
    <property type="protein sequence ID" value="ELT92464.1"/>
    <property type="molecule type" value="Genomic_DNA"/>
</dbReference>
<dbReference type="AlphaFoldDB" id="R7TFE3"/>
<keyword evidence="4" id="KW-1185">Reference proteome</keyword>
<reference evidence="4" key="1">
    <citation type="submission" date="2012-12" db="EMBL/GenBank/DDBJ databases">
        <authorList>
            <person name="Hellsten U."/>
            <person name="Grimwood J."/>
            <person name="Chapman J.A."/>
            <person name="Shapiro H."/>
            <person name="Aerts A."/>
            <person name="Otillar R.P."/>
            <person name="Terry A.Y."/>
            <person name="Boore J.L."/>
            <person name="Simakov O."/>
            <person name="Marletaz F."/>
            <person name="Cho S.-J."/>
            <person name="Edsinger-Gonzales E."/>
            <person name="Havlak P."/>
            <person name="Kuo D.-H."/>
            <person name="Larsson T."/>
            <person name="Lv J."/>
            <person name="Arendt D."/>
            <person name="Savage R."/>
            <person name="Osoegawa K."/>
            <person name="de Jong P."/>
            <person name="Lindberg D.R."/>
            <person name="Seaver E.C."/>
            <person name="Weisblat D.A."/>
            <person name="Putnam N.H."/>
            <person name="Grigoriev I.V."/>
            <person name="Rokhsar D.S."/>
        </authorList>
    </citation>
    <scope>NUCLEOTIDE SEQUENCE</scope>
    <source>
        <strain evidence="4">I ESC-2004</strain>
    </source>
</reference>